<dbReference type="CDD" id="cd03192">
    <property type="entry name" value="GST_C_Sigma_like"/>
    <property type="match status" value="1"/>
</dbReference>
<dbReference type="InterPro" id="IPR004045">
    <property type="entry name" value="Glutathione_S-Trfase_N"/>
</dbReference>
<name>A0A1B6LRQ1_9HEMI</name>
<dbReference type="FunFam" id="1.20.1050.10:FF:000030">
    <property type="entry name" value="Glutathione S-transferase S1"/>
    <property type="match status" value="1"/>
</dbReference>
<comment type="catalytic activity">
    <reaction evidence="4">
        <text>RX + glutathione = an S-substituted glutathione + a halide anion + H(+)</text>
        <dbReference type="Rhea" id="RHEA:16437"/>
        <dbReference type="ChEBI" id="CHEBI:15378"/>
        <dbReference type="ChEBI" id="CHEBI:16042"/>
        <dbReference type="ChEBI" id="CHEBI:17792"/>
        <dbReference type="ChEBI" id="CHEBI:57925"/>
        <dbReference type="ChEBI" id="CHEBI:90779"/>
        <dbReference type="EC" id="2.5.1.18"/>
    </reaction>
</comment>
<dbReference type="SUPFAM" id="SSF47616">
    <property type="entry name" value="GST C-terminal domain-like"/>
    <property type="match status" value="1"/>
</dbReference>
<accession>A0A1B6LRQ1</accession>
<dbReference type="InterPro" id="IPR050213">
    <property type="entry name" value="GST_superfamily"/>
</dbReference>
<keyword evidence="2" id="KW-0808">Transferase</keyword>
<dbReference type="InterPro" id="IPR010987">
    <property type="entry name" value="Glutathione-S-Trfase_C-like"/>
</dbReference>
<feature type="domain" description="GST N-terminal" evidence="5">
    <location>
        <begin position="5"/>
        <end position="82"/>
    </location>
</feature>
<evidence type="ECO:0000256" key="2">
    <source>
        <dbReference type="ARBA" id="ARBA00022679"/>
    </source>
</evidence>
<dbReference type="Gene3D" id="1.20.1050.130">
    <property type="match status" value="1"/>
</dbReference>
<dbReference type="InterPro" id="IPR036282">
    <property type="entry name" value="Glutathione-S-Trfase_C_sf"/>
</dbReference>
<organism evidence="7">
    <name type="scientific">Graphocephala atropunctata</name>
    <dbReference type="NCBI Taxonomy" id="36148"/>
    <lineage>
        <taxon>Eukaryota</taxon>
        <taxon>Metazoa</taxon>
        <taxon>Ecdysozoa</taxon>
        <taxon>Arthropoda</taxon>
        <taxon>Hexapoda</taxon>
        <taxon>Insecta</taxon>
        <taxon>Pterygota</taxon>
        <taxon>Neoptera</taxon>
        <taxon>Paraneoptera</taxon>
        <taxon>Hemiptera</taxon>
        <taxon>Auchenorrhyncha</taxon>
        <taxon>Membracoidea</taxon>
        <taxon>Cicadellidae</taxon>
        <taxon>Cicadellinae</taxon>
        <taxon>Cicadellini</taxon>
        <taxon>Graphocephala</taxon>
    </lineage>
</organism>
<dbReference type="FunFam" id="3.40.30.10:FF:000035">
    <property type="entry name" value="hematopoietic prostaglandin D synthase"/>
    <property type="match status" value="1"/>
</dbReference>
<evidence type="ECO:0000256" key="1">
    <source>
        <dbReference type="ARBA" id="ARBA00012452"/>
    </source>
</evidence>
<evidence type="ECO:0000313" key="7">
    <source>
        <dbReference type="EMBL" id="JAT26352.1"/>
    </source>
</evidence>
<dbReference type="AlphaFoldDB" id="A0A1B6LRQ1"/>
<sequence>MASDSKIKLTYFPIAGLGEPIRYMLAYLGKEYEDHRVGGKEWLAIKPTMPWGKMPLLEMNGQKVTQSVAICRYLGKEAGLGGKDNWENLRIDEIVDVIMELLIEFGKYHYEMDEKKKESLKGPLFNKTSPFYMKKIDELVKENNGYLANKKMSWADLYFTAVSNSLSLFNGSEITEGYPNVKRLQDKINSLPQIKAWRAKRPADDFSYKDELIAANKQ</sequence>
<dbReference type="GO" id="GO:0006749">
    <property type="term" value="P:glutathione metabolic process"/>
    <property type="evidence" value="ECO:0007669"/>
    <property type="project" value="TreeGrafter"/>
</dbReference>
<dbReference type="EMBL" id="GEBQ01013625">
    <property type="protein sequence ID" value="JAT26352.1"/>
    <property type="molecule type" value="Transcribed_RNA"/>
</dbReference>
<dbReference type="CDD" id="cd03039">
    <property type="entry name" value="GST_N_Sigma_like"/>
    <property type="match status" value="1"/>
</dbReference>
<dbReference type="InterPro" id="IPR040079">
    <property type="entry name" value="Glutathione_S-Trfase"/>
</dbReference>
<dbReference type="Pfam" id="PF14497">
    <property type="entry name" value="GST_C_3"/>
    <property type="match status" value="1"/>
</dbReference>
<dbReference type="InterPro" id="IPR004046">
    <property type="entry name" value="GST_C"/>
</dbReference>
<dbReference type="GO" id="GO:0004602">
    <property type="term" value="F:glutathione peroxidase activity"/>
    <property type="evidence" value="ECO:0007669"/>
    <property type="project" value="UniProtKB-ARBA"/>
</dbReference>
<protein>
    <recommendedName>
        <fullName evidence="1">glutathione transferase</fullName>
        <ecNumber evidence="1">2.5.1.18</ecNumber>
    </recommendedName>
</protein>
<dbReference type="PROSITE" id="PS50404">
    <property type="entry name" value="GST_NTER"/>
    <property type="match status" value="1"/>
</dbReference>
<feature type="domain" description="GST C-terminal" evidence="6">
    <location>
        <begin position="84"/>
        <end position="206"/>
    </location>
</feature>
<dbReference type="PANTHER" id="PTHR11571:SF224">
    <property type="entry name" value="HEMATOPOIETIC PROSTAGLANDIN D SYNTHASE"/>
    <property type="match status" value="1"/>
</dbReference>
<dbReference type="PROSITE" id="PS50405">
    <property type="entry name" value="GST_CTER"/>
    <property type="match status" value="1"/>
</dbReference>
<gene>
    <name evidence="7" type="ORF">g.44715</name>
</gene>
<dbReference type="EC" id="2.5.1.18" evidence="1"/>
<evidence type="ECO:0000259" key="5">
    <source>
        <dbReference type="PROSITE" id="PS50404"/>
    </source>
</evidence>
<evidence type="ECO:0000256" key="3">
    <source>
        <dbReference type="ARBA" id="ARBA00038317"/>
    </source>
</evidence>
<reference evidence="7" key="1">
    <citation type="submission" date="2015-11" db="EMBL/GenBank/DDBJ databases">
        <title>De novo transcriptome assembly of four potential Pierce s Disease insect vectors from Arizona vineyards.</title>
        <authorList>
            <person name="Tassone E.E."/>
        </authorList>
    </citation>
    <scope>NUCLEOTIDE SEQUENCE</scope>
</reference>
<dbReference type="SFLD" id="SFLDG01205">
    <property type="entry name" value="AMPS.1"/>
    <property type="match status" value="1"/>
</dbReference>
<dbReference type="SUPFAM" id="SSF52833">
    <property type="entry name" value="Thioredoxin-like"/>
    <property type="match status" value="1"/>
</dbReference>
<dbReference type="SFLD" id="SFLDS00019">
    <property type="entry name" value="Glutathione_Transferase_(cytos"/>
    <property type="match status" value="1"/>
</dbReference>
<dbReference type="SFLD" id="SFLDG00363">
    <property type="entry name" value="AMPS_(cytGST):_Alpha-__Mu-__Pi"/>
    <property type="match status" value="1"/>
</dbReference>
<proteinExistence type="inferred from homology"/>
<dbReference type="InterPro" id="IPR036249">
    <property type="entry name" value="Thioredoxin-like_sf"/>
</dbReference>
<evidence type="ECO:0000256" key="4">
    <source>
        <dbReference type="ARBA" id="ARBA00047960"/>
    </source>
</evidence>
<comment type="similarity">
    <text evidence="3">Belongs to the GST superfamily. Sigma family.</text>
</comment>
<dbReference type="Pfam" id="PF02798">
    <property type="entry name" value="GST_N"/>
    <property type="match status" value="1"/>
</dbReference>
<dbReference type="PANTHER" id="PTHR11571">
    <property type="entry name" value="GLUTATHIONE S-TRANSFERASE"/>
    <property type="match status" value="1"/>
</dbReference>
<dbReference type="GO" id="GO:0004364">
    <property type="term" value="F:glutathione transferase activity"/>
    <property type="evidence" value="ECO:0007669"/>
    <property type="project" value="UniProtKB-EC"/>
</dbReference>
<evidence type="ECO:0000259" key="6">
    <source>
        <dbReference type="PROSITE" id="PS50405"/>
    </source>
</evidence>